<comment type="caution">
    <text evidence="4">The sequence shown here is derived from an EMBL/GenBank/DDBJ whole genome shotgun (WGS) entry which is preliminary data.</text>
</comment>
<dbReference type="Proteomes" id="UP000617355">
    <property type="component" value="Unassembled WGS sequence"/>
</dbReference>
<reference evidence="5" key="1">
    <citation type="journal article" date="2019" name="Int. J. Syst. Evol. Microbiol.">
        <title>The Global Catalogue of Microorganisms (GCM) 10K type strain sequencing project: providing services to taxonomists for standard genome sequencing and annotation.</title>
        <authorList>
            <consortium name="The Broad Institute Genomics Platform"/>
            <consortium name="The Broad Institute Genome Sequencing Center for Infectious Disease"/>
            <person name="Wu L."/>
            <person name="Ma J."/>
        </authorList>
    </citation>
    <scope>NUCLEOTIDE SEQUENCE [LARGE SCALE GENOMIC DNA]</scope>
    <source>
        <strain evidence="5">CGMCC 1.12922</strain>
    </source>
</reference>
<evidence type="ECO:0000259" key="3">
    <source>
        <dbReference type="Pfam" id="PF13524"/>
    </source>
</evidence>
<feature type="coiled-coil region" evidence="1">
    <location>
        <begin position="374"/>
        <end position="408"/>
    </location>
</feature>
<proteinExistence type="predicted"/>
<dbReference type="PANTHER" id="PTHR34203:SF13">
    <property type="entry name" value="EXPRESSED PROTEIN"/>
    <property type="match status" value="1"/>
</dbReference>
<accession>A0ABQ1QNZ5</accession>
<dbReference type="InterPro" id="IPR052514">
    <property type="entry name" value="SAM-dependent_MTase"/>
</dbReference>
<evidence type="ECO:0000259" key="2">
    <source>
        <dbReference type="Pfam" id="PF05050"/>
    </source>
</evidence>
<dbReference type="InterPro" id="IPR006342">
    <property type="entry name" value="FkbM_mtfrase"/>
</dbReference>
<dbReference type="Pfam" id="PF13524">
    <property type="entry name" value="Glyco_trans_1_2"/>
    <property type="match status" value="1"/>
</dbReference>
<dbReference type="EMBL" id="BMGI01000003">
    <property type="protein sequence ID" value="GGD35994.1"/>
    <property type="molecule type" value="Genomic_DNA"/>
</dbReference>
<dbReference type="InterPro" id="IPR055259">
    <property type="entry name" value="YkvP/CgeB_Glyco_trans-like"/>
</dbReference>
<evidence type="ECO:0000313" key="5">
    <source>
        <dbReference type="Proteomes" id="UP000617355"/>
    </source>
</evidence>
<dbReference type="Gene3D" id="3.40.50.150">
    <property type="entry name" value="Vaccinia Virus protein VP39"/>
    <property type="match status" value="1"/>
</dbReference>
<dbReference type="Pfam" id="PF05050">
    <property type="entry name" value="Methyltransf_21"/>
    <property type="match status" value="1"/>
</dbReference>
<evidence type="ECO:0000256" key="1">
    <source>
        <dbReference type="SAM" id="Coils"/>
    </source>
</evidence>
<gene>
    <name evidence="4" type="ORF">GCM10011358_19750</name>
</gene>
<dbReference type="Pfam" id="PF13692">
    <property type="entry name" value="Glyco_trans_1_4"/>
    <property type="match status" value="1"/>
</dbReference>
<feature type="domain" description="Spore protein YkvP/CgeB glycosyl transferase-like" evidence="3">
    <location>
        <begin position="727"/>
        <end position="852"/>
    </location>
</feature>
<evidence type="ECO:0008006" key="6">
    <source>
        <dbReference type="Google" id="ProtNLM"/>
    </source>
</evidence>
<evidence type="ECO:0000313" key="4">
    <source>
        <dbReference type="EMBL" id="GGD35994.1"/>
    </source>
</evidence>
<dbReference type="CDD" id="cd03801">
    <property type="entry name" value="GT4_PimA-like"/>
    <property type="match status" value="1"/>
</dbReference>
<dbReference type="SUPFAM" id="SSF53335">
    <property type="entry name" value="S-adenosyl-L-methionine-dependent methyltransferases"/>
    <property type="match status" value="1"/>
</dbReference>
<keyword evidence="1" id="KW-0175">Coiled coil</keyword>
<sequence length="1612" mass="178074">MDTWLRSIETADIAVATLSDGGTTYQIAVPDHATDYIQKKLFETGVPYELEMLRDMAERVSPGDLVIDVGANVGNHALYLAAVCRCRVLAFEPNTHLAEALEQSARINGVADGIRVHAVGVGAKAQSAAFTSLRPDNLGAQALTLGQGEIPVVTLDEAAPGDGIHMMKIDVEGMELAVLEGAQKLISGNRPIIYVESATEESFQAVAELLRRHDYVFWNTFNATPTHLFLPAETAPPEAQARLRAEDARKAIRQSEKLRQLRAKLEDTGEELKEARAKSRRDSARLRQAVADLEGEKARVAALTGETAALGEELEAARTKYRTVTAQLREARSERDSERAAWAAELSEFRAANAGLLAALDEAEWRATSATRSLTETQALRDAETRRADAAEREARSLQDDVEDLARRLRAHWAIPARAPASPLESGQTPRVMAAWLQALAVEPDHVARRWLELADELDDTQPDQALALLATVHAFAPDALSARRLGFKLIESGAGAAALEILAPVVEGLNLSSREVRLLQLARSGIDGAELRARAANVVRSPLRAAVIMDEFTALGYAPECDLQQLSVTGWAQELEAFRPQILLVESAWRGLDEAWGPKVGQLSSEVQGILSWCAQHGVPTAFWNKEDPVHFETFLTTAQKFDHVFTTDVDCIARYKAALGHDRVHLLPFACQPEIHNPIESEPRKDAFCFAGAYYTRYPDRTRDLDEFLSSLTGHRPFEIFDRNHGKDHPDYMFPQAYRHHIVGSLPPSQIDRAYKGYALGINLNSVKHSQSMFARRVYELLACNTRVVSNYAAGLRRMFGDLVIATDSGAEALRRIRKQDETGLGERLRLIGLRKVMSQHTYGHRLARIARFAGLDTRDPAALPRVTVLARADSHAEAETLLAQIARQSFAGLDGVLVIPDDIPLPETEPGVSLRRIAPEAAAGMRLADLAAPGDWLAGFVSADYYGPEYLTDLILAARYSHAPVLGKAGYHRLGEDGAVTRVDGPAYVPVCALALRRSLIRSDWAPQDRLTEWLDNLPRASAEGEGLLALDPFGYCEDGAREAADAGGVAAAVDDPQDLDLGIAEPDLAAFADAIRPTEEPEPDAPRLTGADLAANMTLPQAGKISWSTDAVGALDIVSGLDDEEHVYIYEQGLRPLSDLRGPEGAQRIFPMVGPGLHTMFVVVWHDAQETKLGHQMLVGNRNAVLDPPEETRFVRLGVRLRGSGRCRLQGLVLGHHRPPPRPILSRSRVLLLTNHYPSYDDLYRNGFVHSRVRAYRDLGGITPDIYRLRPDQDLTWHEFQNVDCMTGSAEQLDALLASGAYDHVLVHFLSPAMWEVLAHHIGRVRVTVWVHGAEVQPWWRRAFNHTTEEELAKARAASEARLAFWRSLFAPLPKNLHFVFVSQYLADEVFEDLQVVCPPEQYEIIHNPIDDSLFAYRRKTTRHRGKILSIRPFASRTYANDLTVAAILALQRRDFFKDLEFRIIGDGPLFDEITAPLAGLPNVTCQKRFLTQAQIAALHRDYGVFLVPSRTDTQGVSRDEAMSSGLVPVTSRVAAIPEFVDETCGYLAEPDDADGLARAITEIWKNPETFRRKSRAAARRVRQQSARDKMIAAELALFAPLAMVFPD</sequence>
<feature type="coiled-coil region" evidence="1">
    <location>
        <begin position="248"/>
        <end position="334"/>
    </location>
</feature>
<name>A0ABQ1QNZ5_9RHOB</name>
<organism evidence="4 5">
    <name type="scientific">Sinisalibacter lacisalsi</name>
    <dbReference type="NCBI Taxonomy" id="1526570"/>
    <lineage>
        <taxon>Bacteria</taxon>
        <taxon>Pseudomonadati</taxon>
        <taxon>Pseudomonadota</taxon>
        <taxon>Alphaproteobacteria</taxon>
        <taxon>Rhodobacterales</taxon>
        <taxon>Roseobacteraceae</taxon>
        <taxon>Sinisalibacter</taxon>
    </lineage>
</organism>
<keyword evidence="5" id="KW-1185">Reference proteome</keyword>
<dbReference type="Gene3D" id="3.40.50.2000">
    <property type="entry name" value="Glycogen Phosphorylase B"/>
    <property type="match status" value="2"/>
</dbReference>
<dbReference type="PANTHER" id="PTHR34203">
    <property type="entry name" value="METHYLTRANSFERASE, FKBM FAMILY PROTEIN"/>
    <property type="match status" value="1"/>
</dbReference>
<dbReference type="InterPro" id="IPR029063">
    <property type="entry name" value="SAM-dependent_MTases_sf"/>
</dbReference>
<dbReference type="NCBIfam" id="TIGR01444">
    <property type="entry name" value="fkbM_fam"/>
    <property type="match status" value="1"/>
</dbReference>
<dbReference type="RefSeq" id="WP_188527495.1">
    <property type="nucleotide sequence ID" value="NZ_BMGI01000003.1"/>
</dbReference>
<protein>
    <recommendedName>
        <fullName evidence="6">FkbM family methyltransferase</fullName>
    </recommendedName>
</protein>
<feature type="domain" description="Methyltransferase FkbM" evidence="2">
    <location>
        <begin position="68"/>
        <end position="217"/>
    </location>
</feature>
<dbReference type="SUPFAM" id="SSF53756">
    <property type="entry name" value="UDP-Glycosyltransferase/glycogen phosphorylase"/>
    <property type="match status" value="1"/>
</dbReference>